<evidence type="ECO:0000256" key="1">
    <source>
        <dbReference type="SAM" id="MobiDB-lite"/>
    </source>
</evidence>
<feature type="compositionally biased region" description="Polar residues" evidence="1">
    <location>
        <begin position="88"/>
        <end position="97"/>
    </location>
</feature>
<feature type="compositionally biased region" description="Polar residues" evidence="1">
    <location>
        <begin position="68"/>
        <end position="78"/>
    </location>
</feature>
<keyword evidence="3" id="KW-1185">Reference proteome</keyword>
<sequence length="537" mass="61050">MERATQRFFDIPELVAILTTYLNRKEISRLMQTNRQLHQICTPHTTTACLLTATHHETTTLTLKTRYPPQSTRSSARSMISPLKEQPDNSNIVSSPSRNHLGLRRQARTNVSAKDPKASVTYICWILHLNSHLIHVTISGLAFKNVRELRLVATSITCLGKLQELSLGAIVYKSPTFARVGPTIFYSCPPSLRSLSLELQEDHISRWSSYYTEEYCRLEPGELLSWERRDEECRLTTTPRRQGPLQYLKSLNLNEVEEFIPEAELISILQHCPNLLDFGMPDIRETQDAQQLAAAIVESCPALNELTYRDYCKDPVDGEMILRIVNLLSPQQFRRLRCNETPFTIPGLDAASLFRRHSITLQILTLGGCHNVNSKAIRTLLVECQGLQVLKIRWSGERHALCIDLEDAIEFPWRYEPLYRHLGVEPYYIRPPLTALSAAEKSQFEQLEKLYRQVGTLAQVEYLCLGVAFYNLKGSPPLSKDVRLNTFPAMLSLGDERTGRPGYLHHLAGLAKLRIFNGSVSAATDETKMVRSFSVIE</sequence>
<dbReference type="Gene3D" id="3.80.10.10">
    <property type="entry name" value="Ribonuclease Inhibitor"/>
    <property type="match status" value="1"/>
</dbReference>
<evidence type="ECO:0000313" key="2">
    <source>
        <dbReference type="EMBL" id="OAQ23766.1"/>
    </source>
</evidence>
<organism evidence="2 3">
    <name type="scientific">Linnemannia elongata AG-77</name>
    <dbReference type="NCBI Taxonomy" id="1314771"/>
    <lineage>
        <taxon>Eukaryota</taxon>
        <taxon>Fungi</taxon>
        <taxon>Fungi incertae sedis</taxon>
        <taxon>Mucoromycota</taxon>
        <taxon>Mortierellomycotina</taxon>
        <taxon>Mortierellomycetes</taxon>
        <taxon>Mortierellales</taxon>
        <taxon>Mortierellaceae</taxon>
        <taxon>Linnemannia</taxon>
    </lineage>
</organism>
<dbReference type="InterPro" id="IPR032675">
    <property type="entry name" value="LRR_dom_sf"/>
</dbReference>
<feature type="region of interest" description="Disordered" evidence="1">
    <location>
        <begin position="66"/>
        <end position="97"/>
    </location>
</feature>
<dbReference type="SUPFAM" id="SSF52047">
    <property type="entry name" value="RNI-like"/>
    <property type="match status" value="1"/>
</dbReference>
<evidence type="ECO:0000313" key="3">
    <source>
        <dbReference type="Proteomes" id="UP000078512"/>
    </source>
</evidence>
<reference evidence="2 3" key="1">
    <citation type="submission" date="2016-05" db="EMBL/GenBank/DDBJ databases">
        <title>Genome sequencing reveals origins of a unique bacterial endosymbiosis in the earliest lineages of terrestrial Fungi.</title>
        <authorList>
            <consortium name="DOE Joint Genome Institute"/>
            <person name="Uehling J."/>
            <person name="Gryganskyi A."/>
            <person name="Hameed K."/>
            <person name="Tschaplinski T."/>
            <person name="Misztal P."/>
            <person name="Wu S."/>
            <person name="Desiro A."/>
            <person name="Vande Pol N."/>
            <person name="Du Z.-Y."/>
            <person name="Zienkiewicz A."/>
            <person name="Zienkiewicz K."/>
            <person name="Morin E."/>
            <person name="Tisserant E."/>
            <person name="Splivallo R."/>
            <person name="Hainaut M."/>
            <person name="Henrissat B."/>
            <person name="Ohm R."/>
            <person name="Kuo A."/>
            <person name="Yan J."/>
            <person name="Lipzen A."/>
            <person name="Nolan M."/>
            <person name="Labutti K."/>
            <person name="Barry K."/>
            <person name="Goldstein A."/>
            <person name="Labbe J."/>
            <person name="Schadt C."/>
            <person name="Tuskan G."/>
            <person name="Grigoriev I."/>
            <person name="Martin F."/>
            <person name="Vilgalys R."/>
            <person name="Bonito G."/>
        </authorList>
    </citation>
    <scope>NUCLEOTIDE SEQUENCE [LARGE SCALE GENOMIC DNA]</scope>
    <source>
        <strain evidence="2 3">AG-77</strain>
    </source>
</reference>
<accession>A0A197JGZ0</accession>
<dbReference type="Proteomes" id="UP000078512">
    <property type="component" value="Unassembled WGS sequence"/>
</dbReference>
<dbReference type="OrthoDB" id="2424412at2759"/>
<protein>
    <recommendedName>
        <fullName evidence="4">RNI-like protein</fullName>
    </recommendedName>
</protein>
<gene>
    <name evidence="2" type="ORF">K457DRAFT_36316</name>
</gene>
<proteinExistence type="predicted"/>
<dbReference type="EMBL" id="KV442109">
    <property type="protein sequence ID" value="OAQ23766.1"/>
    <property type="molecule type" value="Genomic_DNA"/>
</dbReference>
<dbReference type="AlphaFoldDB" id="A0A197JGZ0"/>
<evidence type="ECO:0008006" key="4">
    <source>
        <dbReference type="Google" id="ProtNLM"/>
    </source>
</evidence>
<name>A0A197JGZ0_9FUNG</name>